<evidence type="ECO:0000313" key="1">
    <source>
        <dbReference type="EMBL" id="BCZ18204.1"/>
    </source>
</evidence>
<evidence type="ECO:0000313" key="2">
    <source>
        <dbReference type="Proteomes" id="UP000826775"/>
    </source>
</evidence>
<reference evidence="1 2" key="1">
    <citation type="submission" date="2021-07" db="EMBL/GenBank/DDBJ databases">
        <title>Novel Helicobacter sp. Isolated from a dog.</title>
        <authorList>
            <person name="Rimbara E."/>
            <person name="Suzuki M."/>
        </authorList>
    </citation>
    <scope>NUCLEOTIDE SEQUENCE [LARGE SCALE GENOMIC DNA]</scope>
    <source>
        <strain evidence="2">NHP19-003</strain>
    </source>
</reference>
<dbReference type="EMBL" id="AP024814">
    <property type="protein sequence ID" value="BCZ18204.1"/>
    <property type="molecule type" value="Genomic_DNA"/>
</dbReference>
<organism evidence="1 2">
    <name type="scientific">Helicobacter gastrocanis</name>
    <dbReference type="NCBI Taxonomy" id="2849641"/>
    <lineage>
        <taxon>Bacteria</taxon>
        <taxon>Pseudomonadati</taxon>
        <taxon>Campylobacterota</taxon>
        <taxon>Epsilonproteobacteria</taxon>
        <taxon>Campylobacterales</taxon>
        <taxon>Helicobacteraceae</taxon>
        <taxon>Helicobacter</taxon>
    </lineage>
</organism>
<proteinExistence type="predicted"/>
<dbReference type="RefSeq" id="WP_221279438.1">
    <property type="nucleotide sequence ID" value="NZ_AP024814.1"/>
</dbReference>
<accession>A0ABN6I3S0</accession>
<sequence>MRLKALGLVLGAFLGLGLPLFGATSKPMGVMAFREVLAVHFMRSAIVSHNLALQGDRSTLFTGAICESMDAPYKCYVLRTLVLSHFEKAAHAYRGKRIVLEGDARKPFIVAMKEALQDFMRDFLGE</sequence>
<name>A0ABN6I3S0_9HELI</name>
<keyword evidence="2" id="KW-1185">Reference proteome</keyword>
<protein>
    <recommendedName>
        <fullName evidence="3">Periplasmic protein</fullName>
    </recommendedName>
</protein>
<gene>
    <name evidence="1" type="ORF">NHP190003_14860</name>
</gene>
<evidence type="ECO:0008006" key="3">
    <source>
        <dbReference type="Google" id="ProtNLM"/>
    </source>
</evidence>
<dbReference type="Proteomes" id="UP000826775">
    <property type="component" value="Chromosome"/>
</dbReference>